<feature type="region of interest" description="Disordered" evidence="1">
    <location>
        <begin position="1"/>
        <end position="51"/>
    </location>
</feature>
<name>A0A506Y9Z9_9MICO</name>
<reference evidence="3 4" key="1">
    <citation type="submission" date="2019-06" db="EMBL/GenBank/DDBJ databases">
        <authorList>
            <person name="Li F."/>
        </authorList>
    </citation>
    <scope>NUCLEOTIDE SEQUENCE [LARGE SCALE GENOMIC DNA]</scope>
    <source>
        <strain evidence="3 4">10F1D-1</strain>
    </source>
</reference>
<organism evidence="3 4">
    <name type="scientific">Schumannella soli</name>
    <dbReference type="NCBI Taxonomy" id="2590779"/>
    <lineage>
        <taxon>Bacteria</taxon>
        <taxon>Bacillati</taxon>
        <taxon>Actinomycetota</taxon>
        <taxon>Actinomycetes</taxon>
        <taxon>Micrococcales</taxon>
        <taxon>Microbacteriaceae</taxon>
        <taxon>Schumannella</taxon>
    </lineage>
</organism>
<protein>
    <submittedName>
        <fullName evidence="3">DUF433 domain-containing protein</fullName>
    </submittedName>
</protein>
<dbReference type="SUPFAM" id="SSF46689">
    <property type="entry name" value="Homeodomain-like"/>
    <property type="match status" value="1"/>
</dbReference>
<proteinExistence type="predicted"/>
<evidence type="ECO:0000259" key="2">
    <source>
        <dbReference type="Pfam" id="PF21321"/>
    </source>
</evidence>
<accession>A0A506Y9Z9</accession>
<keyword evidence="4" id="KW-1185">Reference proteome</keyword>
<feature type="domain" description="Putative antitoxin VapB45-like DNA-binding HTH" evidence="2">
    <location>
        <begin position="66"/>
        <end position="141"/>
    </location>
</feature>
<dbReference type="Pfam" id="PF21321">
    <property type="entry name" value="HTH_66"/>
    <property type="match status" value="1"/>
</dbReference>
<dbReference type="AlphaFoldDB" id="A0A506Y9Z9"/>
<dbReference type="Proteomes" id="UP000316252">
    <property type="component" value="Unassembled WGS sequence"/>
</dbReference>
<evidence type="ECO:0000313" key="3">
    <source>
        <dbReference type="EMBL" id="TPW77279.1"/>
    </source>
</evidence>
<comment type="caution">
    <text evidence="3">The sequence shown here is derived from an EMBL/GenBank/DDBJ whole genome shotgun (WGS) entry which is preliminary data.</text>
</comment>
<dbReference type="OrthoDB" id="5140481at2"/>
<dbReference type="InterPro" id="IPR009057">
    <property type="entry name" value="Homeodomain-like_sf"/>
</dbReference>
<evidence type="ECO:0000256" key="1">
    <source>
        <dbReference type="SAM" id="MobiDB-lite"/>
    </source>
</evidence>
<dbReference type="Pfam" id="PF04255">
    <property type="entry name" value="DUF433"/>
    <property type="match status" value="1"/>
</dbReference>
<dbReference type="InterPro" id="IPR007367">
    <property type="entry name" value="DUF433"/>
</dbReference>
<dbReference type="InterPro" id="IPR048708">
    <property type="entry name" value="VapB45-like_HTH"/>
</dbReference>
<dbReference type="RefSeq" id="WP_141161807.1">
    <property type="nucleotide sequence ID" value="NZ_VHQG01000001.1"/>
</dbReference>
<sequence>MRRSQRRSPLASNRGRRTGVDRASQRPVDAGPSAFSTDRPAALPTVSGDRYHHDMAPEIPREYLIPLYSQSDAARIVSASGSTVHRWINGYRDGATEHPPVIGSASAGRGLTIPFIGLAEIFVLNAFRKAGLPLQRIRPAVEILKNGIGLEHALANGQLLTDGAEILFDSKDPGDRRLVVVRNGDAVFNEVVEDYLRHIDFGDFGYATVLRLPQYPGPTVQVDPRINGGRPSLASRSVSVDDVLSRLRAGESIGDVADDYGVGYDDVLNLNRLAA</sequence>
<dbReference type="EMBL" id="VHQG01000001">
    <property type="protein sequence ID" value="TPW77279.1"/>
    <property type="molecule type" value="Genomic_DNA"/>
</dbReference>
<gene>
    <name evidence="3" type="ORF">FJ657_00805</name>
</gene>
<evidence type="ECO:0000313" key="4">
    <source>
        <dbReference type="Proteomes" id="UP000316252"/>
    </source>
</evidence>